<keyword evidence="1" id="KW-0813">Transport</keyword>
<dbReference type="InterPro" id="IPR036249">
    <property type="entry name" value="Thioredoxin-like_sf"/>
</dbReference>
<dbReference type="AlphaFoldDB" id="U1GHD1"/>
<evidence type="ECO:0000313" key="2">
    <source>
        <dbReference type="EMBL" id="ERF71191.1"/>
    </source>
</evidence>
<dbReference type="InterPro" id="IPR008554">
    <property type="entry name" value="Glutaredoxin-like"/>
</dbReference>
<dbReference type="GeneID" id="19240967"/>
<dbReference type="InterPro" id="IPR052565">
    <property type="entry name" value="Glutaredoxin-like_YDR286C"/>
</dbReference>
<dbReference type="OrthoDB" id="429967at2759"/>
<dbReference type="SUPFAM" id="SSF52833">
    <property type="entry name" value="Thioredoxin-like"/>
    <property type="match status" value="1"/>
</dbReference>
<dbReference type="Pfam" id="PF05768">
    <property type="entry name" value="Glrx-like"/>
    <property type="match status" value="1"/>
</dbReference>
<sequence length="101" mass="11726">MHSARLTLFTRANCSLCETAKTNIAVVQKKRPVDYTEIDVMAKGQENWKHLYEFDTPVLHVQRVSYTYSKPDIVSEAKKLMHRFSAEEVERLVREAEEGII</sequence>
<evidence type="ECO:0000256" key="1">
    <source>
        <dbReference type="RuleBase" id="RU363082"/>
    </source>
</evidence>
<name>U1GHD1_ENDPU</name>
<dbReference type="RefSeq" id="XP_007803207.1">
    <property type="nucleotide sequence ID" value="XM_007805016.1"/>
</dbReference>
<dbReference type="HOGENOM" id="CLU_125054_0_2_1"/>
<dbReference type="Gene3D" id="3.40.30.10">
    <property type="entry name" value="Glutaredoxin"/>
    <property type="match status" value="1"/>
</dbReference>
<dbReference type="PANTHER" id="PTHR33558">
    <property type="entry name" value="GLUTAREDOXIN-LIKE PROTEIN C5ORF63 HOMOLOG"/>
    <property type="match status" value="1"/>
</dbReference>
<protein>
    <recommendedName>
        <fullName evidence="1">Glutaredoxin-like protein</fullName>
    </recommendedName>
</protein>
<dbReference type="PANTHER" id="PTHR33558:SF1">
    <property type="entry name" value="GLUTAREDOXIN-LIKE PROTEIN C5ORF63 HOMOLOG"/>
    <property type="match status" value="1"/>
</dbReference>
<evidence type="ECO:0000313" key="3">
    <source>
        <dbReference type="Proteomes" id="UP000019373"/>
    </source>
</evidence>
<gene>
    <name evidence="2" type="ORF">EPUS_06020</name>
</gene>
<accession>U1GHD1</accession>
<keyword evidence="3" id="KW-1185">Reference proteome</keyword>
<comment type="similarity">
    <text evidence="1">Belongs to the glutaredoxin family.</text>
</comment>
<dbReference type="EMBL" id="KE721233">
    <property type="protein sequence ID" value="ERF71191.1"/>
    <property type="molecule type" value="Genomic_DNA"/>
</dbReference>
<dbReference type="Proteomes" id="UP000019373">
    <property type="component" value="Unassembled WGS sequence"/>
</dbReference>
<reference evidence="3" key="1">
    <citation type="journal article" date="2014" name="BMC Genomics">
        <title>Genome characteristics reveal the impact of lichenization on lichen-forming fungus Endocarpon pusillum Hedwig (Verrucariales, Ascomycota).</title>
        <authorList>
            <person name="Wang Y.-Y."/>
            <person name="Liu B."/>
            <person name="Zhang X.-Y."/>
            <person name="Zhou Q.-M."/>
            <person name="Zhang T."/>
            <person name="Li H."/>
            <person name="Yu Y.-F."/>
            <person name="Zhang X.-L."/>
            <person name="Hao X.-Y."/>
            <person name="Wang M."/>
            <person name="Wang L."/>
            <person name="Wei J.-C."/>
        </authorList>
    </citation>
    <scope>NUCLEOTIDE SEQUENCE [LARGE SCALE GENOMIC DNA]</scope>
    <source>
        <strain evidence="3">Z07020 / HMAS-L-300199</strain>
    </source>
</reference>
<organism evidence="2 3">
    <name type="scientific">Endocarpon pusillum (strain Z07020 / HMAS-L-300199)</name>
    <name type="common">Lichen-forming fungus</name>
    <dbReference type="NCBI Taxonomy" id="1263415"/>
    <lineage>
        <taxon>Eukaryota</taxon>
        <taxon>Fungi</taxon>
        <taxon>Dikarya</taxon>
        <taxon>Ascomycota</taxon>
        <taxon>Pezizomycotina</taxon>
        <taxon>Eurotiomycetes</taxon>
        <taxon>Chaetothyriomycetidae</taxon>
        <taxon>Verrucariales</taxon>
        <taxon>Verrucariaceae</taxon>
        <taxon>Endocarpon</taxon>
    </lineage>
</organism>
<proteinExistence type="inferred from homology"/>
<keyword evidence="1" id="KW-0249">Electron transport</keyword>
<dbReference type="OMA" id="SDVWDKR"/>
<dbReference type="eggNOG" id="ENOG502SC8X">
    <property type="taxonomic scope" value="Eukaryota"/>
</dbReference>